<evidence type="ECO:0000256" key="1">
    <source>
        <dbReference type="SAM" id="MobiDB-lite"/>
    </source>
</evidence>
<feature type="transmembrane region" description="Helical" evidence="2">
    <location>
        <begin position="12"/>
        <end position="30"/>
    </location>
</feature>
<reference evidence="3 4" key="1">
    <citation type="submission" date="2020-05" db="EMBL/GenBank/DDBJ databases">
        <title>Genome Sequencing of Type Strains.</title>
        <authorList>
            <person name="Lemaire J.F."/>
            <person name="Inderbitzin P."/>
            <person name="Gregorio O.A."/>
            <person name="Collins S.B."/>
            <person name="Wespe N."/>
            <person name="Knight-Connoni V."/>
        </authorList>
    </citation>
    <scope>NUCLEOTIDE SEQUENCE [LARGE SCALE GENOMIC DNA]</scope>
    <source>
        <strain evidence="3 4">DSM 100049</strain>
    </source>
</reference>
<name>A0A7Y6EG56_9SPHN</name>
<proteinExistence type="predicted"/>
<dbReference type="Proteomes" id="UP000536441">
    <property type="component" value="Unassembled WGS sequence"/>
</dbReference>
<keyword evidence="4" id="KW-1185">Reference proteome</keyword>
<keyword evidence="2" id="KW-1133">Transmembrane helix</keyword>
<dbReference type="AlphaFoldDB" id="A0A7Y6EG56"/>
<organism evidence="3 4">
    <name type="scientific">Sphingomonas zeae</name>
    <dbReference type="NCBI Taxonomy" id="1646122"/>
    <lineage>
        <taxon>Bacteria</taxon>
        <taxon>Pseudomonadati</taxon>
        <taxon>Pseudomonadota</taxon>
        <taxon>Alphaproteobacteria</taxon>
        <taxon>Sphingomonadales</taxon>
        <taxon>Sphingomonadaceae</taxon>
        <taxon>Sphingomonas</taxon>
    </lineage>
</organism>
<accession>A0A7Y6EG56</accession>
<dbReference type="RefSeq" id="WP_175310790.1">
    <property type="nucleotide sequence ID" value="NZ_CBCRYR010000041.1"/>
</dbReference>
<gene>
    <name evidence="3" type="ORF">HP438_03345</name>
</gene>
<dbReference type="EMBL" id="JABMCH010000050">
    <property type="protein sequence ID" value="NUU46011.1"/>
    <property type="molecule type" value="Genomic_DNA"/>
</dbReference>
<sequence length="138" mass="14470">MSEAGSTGDQGHGKTVLIVGAAILALIVFARGGTEQPAPTPSPTASKTARPKPGTQLYANQATAQREVRAMLKDPDSAKFEAVRTGWTSGAPVTCGYVNSRNGFGGMTGRQRFISGNVTAVEEQMPAGEMDKAWDRLC</sequence>
<keyword evidence="2" id="KW-0472">Membrane</keyword>
<evidence type="ECO:0000313" key="4">
    <source>
        <dbReference type="Proteomes" id="UP000536441"/>
    </source>
</evidence>
<protein>
    <submittedName>
        <fullName evidence="3">Uncharacterized protein</fullName>
    </submittedName>
</protein>
<feature type="region of interest" description="Disordered" evidence="1">
    <location>
        <begin position="34"/>
        <end position="54"/>
    </location>
</feature>
<evidence type="ECO:0000256" key="2">
    <source>
        <dbReference type="SAM" id="Phobius"/>
    </source>
</evidence>
<keyword evidence="2" id="KW-0812">Transmembrane</keyword>
<evidence type="ECO:0000313" key="3">
    <source>
        <dbReference type="EMBL" id="NUU46011.1"/>
    </source>
</evidence>
<comment type="caution">
    <text evidence="3">The sequence shown here is derived from an EMBL/GenBank/DDBJ whole genome shotgun (WGS) entry which is preliminary data.</text>
</comment>